<gene>
    <name evidence="2" type="ORF">EJ03DRAFT_267856</name>
</gene>
<dbReference type="CDD" id="cd01846">
    <property type="entry name" value="fatty_acyltransferase_like"/>
    <property type="match status" value="1"/>
</dbReference>
<evidence type="ECO:0000313" key="3">
    <source>
        <dbReference type="Proteomes" id="UP000799436"/>
    </source>
</evidence>
<protein>
    <recommendedName>
        <fullName evidence="4">Carbohydrate esterase family 16 protein</fullName>
    </recommendedName>
</protein>
<dbReference type="AlphaFoldDB" id="A0A6G1LFT9"/>
<keyword evidence="1" id="KW-0378">Hydrolase</keyword>
<evidence type="ECO:0000313" key="2">
    <source>
        <dbReference type="EMBL" id="KAF2771811.1"/>
    </source>
</evidence>
<dbReference type="Pfam" id="PF00657">
    <property type="entry name" value="Lipase_GDSL"/>
    <property type="match status" value="1"/>
</dbReference>
<dbReference type="InterPro" id="IPR001087">
    <property type="entry name" value="GDSL"/>
</dbReference>
<evidence type="ECO:0000256" key="1">
    <source>
        <dbReference type="ARBA" id="ARBA00022801"/>
    </source>
</evidence>
<dbReference type="Gene3D" id="3.40.50.1110">
    <property type="entry name" value="SGNH hydrolase"/>
    <property type="match status" value="1"/>
</dbReference>
<accession>A0A6G1LFT9</accession>
<dbReference type="InterPro" id="IPR051058">
    <property type="entry name" value="GDSL_Est/Lipase"/>
</dbReference>
<name>A0A6G1LFT9_9PEZI</name>
<dbReference type="GO" id="GO:0016788">
    <property type="term" value="F:hydrolase activity, acting on ester bonds"/>
    <property type="evidence" value="ECO:0007669"/>
    <property type="project" value="InterPro"/>
</dbReference>
<dbReference type="InterPro" id="IPR036514">
    <property type="entry name" value="SGNH_hydro_sf"/>
</dbReference>
<reference evidence="2" key="1">
    <citation type="journal article" date="2020" name="Stud. Mycol.">
        <title>101 Dothideomycetes genomes: a test case for predicting lifestyles and emergence of pathogens.</title>
        <authorList>
            <person name="Haridas S."/>
            <person name="Albert R."/>
            <person name="Binder M."/>
            <person name="Bloem J."/>
            <person name="Labutti K."/>
            <person name="Salamov A."/>
            <person name="Andreopoulos B."/>
            <person name="Baker S."/>
            <person name="Barry K."/>
            <person name="Bills G."/>
            <person name="Bluhm B."/>
            <person name="Cannon C."/>
            <person name="Castanera R."/>
            <person name="Culley D."/>
            <person name="Daum C."/>
            <person name="Ezra D."/>
            <person name="Gonzalez J."/>
            <person name="Henrissat B."/>
            <person name="Kuo A."/>
            <person name="Liang C."/>
            <person name="Lipzen A."/>
            <person name="Lutzoni F."/>
            <person name="Magnuson J."/>
            <person name="Mondo S."/>
            <person name="Nolan M."/>
            <person name="Ohm R."/>
            <person name="Pangilinan J."/>
            <person name="Park H.-J."/>
            <person name="Ramirez L."/>
            <person name="Alfaro M."/>
            <person name="Sun H."/>
            <person name="Tritt A."/>
            <person name="Yoshinaga Y."/>
            <person name="Zwiers L.-H."/>
            <person name="Turgeon B."/>
            <person name="Goodwin S."/>
            <person name="Spatafora J."/>
            <person name="Crous P."/>
            <person name="Grigoriev I."/>
        </authorList>
    </citation>
    <scope>NUCLEOTIDE SEQUENCE</scope>
    <source>
        <strain evidence="2">CBS 116005</strain>
    </source>
</reference>
<dbReference type="Proteomes" id="UP000799436">
    <property type="component" value="Unassembled WGS sequence"/>
</dbReference>
<dbReference type="EMBL" id="ML995817">
    <property type="protein sequence ID" value="KAF2771811.1"/>
    <property type="molecule type" value="Genomic_DNA"/>
</dbReference>
<dbReference type="SUPFAM" id="SSF52266">
    <property type="entry name" value="SGNH hydrolase"/>
    <property type="match status" value="1"/>
</dbReference>
<proteinExistence type="predicted"/>
<dbReference type="PANTHER" id="PTHR45648:SF22">
    <property type="entry name" value="GDSL LIPASE_ACYLHYDROLASE FAMILY PROTEIN (AFU_ORTHOLOGUE AFUA_4G14700)"/>
    <property type="match status" value="1"/>
</dbReference>
<sequence length="333" mass="37200">MNAVPQNWTYQSPASPGSRWPGWQGVTHMIVFGDSYSQTGFTPEGQAPSDTLPLGNPDPPSQWTAVNGPTWLEFLALDHNVSAFKAINFARGGAMVDGDIVKPLSPEIITVKQQVREVYMPNYGYDAAVDRDFDWKPDSSLFTFWIGINDVVGASTEGYPGGGGGHLKRDMATYATLVDEVYQSGARNFLFFTVPCIERSPLFLSGLFGKAKERNLATNTLAFNDQIVAMAVNLTATYSDAWAHVFDTHLLFRRIIEEPCLYPETCAYKNTTTFCKPYEGGTFGDWYAKYEDCPLSVDQYFWLDFLHPTFRVMNATARELSKELSEQKVILHG</sequence>
<evidence type="ECO:0008006" key="4">
    <source>
        <dbReference type="Google" id="ProtNLM"/>
    </source>
</evidence>
<organism evidence="2 3">
    <name type="scientific">Teratosphaeria nubilosa</name>
    <dbReference type="NCBI Taxonomy" id="161662"/>
    <lineage>
        <taxon>Eukaryota</taxon>
        <taxon>Fungi</taxon>
        <taxon>Dikarya</taxon>
        <taxon>Ascomycota</taxon>
        <taxon>Pezizomycotina</taxon>
        <taxon>Dothideomycetes</taxon>
        <taxon>Dothideomycetidae</taxon>
        <taxon>Mycosphaerellales</taxon>
        <taxon>Teratosphaeriaceae</taxon>
        <taxon>Teratosphaeria</taxon>
    </lineage>
</organism>
<keyword evidence="3" id="KW-1185">Reference proteome</keyword>
<dbReference type="OrthoDB" id="1600564at2759"/>
<dbReference type="PANTHER" id="PTHR45648">
    <property type="entry name" value="GDSL LIPASE/ACYLHYDROLASE FAMILY PROTEIN (AFU_ORTHOLOGUE AFUA_4G14700)"/>
    <property type="match status" value="1"/>
</dbReference>